<accession>A0ABR0K2W5</accession>
<evidence type="ECO:0000313" key="2">
    <source>
        <dbReference type="EMBL" id="KAK5084026.1"/>
    </source>
</evidence>
<feature type="signal peptide" evidence="1">
    <location>
        <begin position="1"/>
        <end position="18"/>
    </location>
</feature>
<gene>
    <name evidence="2" type="ORF">LTR24_007657</name>
</gene>
<feature type="chain" id="PRO_5045677416" evidence="1">
    <location>
        <begin position="19"/>
        <end position="113"/>
    </location>
</feature>
<reference evidence="2 3" key="1">
    <citation type="submission" date="2023-08" db="EMBL/GenBank/DDBJ databases">
        <title>Black Yeasts Isolated from many extreme environments.</title>
        <authorList>
            <person name="Coleine C."/>
            <person name="Stajich J.E."/>
            <person name="Selbmann L."/>
        </authorList>
    </citation>
    <scope>NUCLEOTIDE SEQUENCE [LARGE SCALE GENOMIC DNA]</scope>
    <source>
        <strain evidence="2 3">CCFEE 5885</strain>
    </source>
</reference>
<name>A0ABR0K2W5_9EURO</name>
<sequence length="113" mass="12722">MQLHSLLLLGAIVPFTLAAPSIKFCDTIGVADDCTTEVMDFGVCKWIPDSNAKGDDGSQITIMGVRHHGDAWCVLYEADDLSCEGPHSMEITDTWKMHTFEYTQFRSYKCWQK</sequence>
<comment type="caution">
    <text evidence="2">The sequence shown here is derived from an EMBL/GenBank/DDBJ whole genome shotgun (WGS) entry which is preliminary data.</text>
</comment>
<protein>
    <submittedName>
        <fullName evidence="2">Uncharacterized protein</fullName>
    </submittedName>
</protein>
<proteinExistence type="predicted"/>
<dbReference type="EMBL" id="JAVRRG010000118">
    <property type="protein sequence ID" value="KAK5084026.1"/>
    <property type="molecule type" value="Genomic_DNA"/>
</dbReference>
<evidence type="ECO:0000256" key="1">
    <source>
        <dbReference type="SAM" id="SignalP"/>
    </source>
</evidence>
<organism evidence="2 3">
    <name type="scientific">Lithohypha guttulata</name>
    <dbReference type="NCBI Taxonomy" id="1690604"/>
    <lineage>
        <taxon>Eukaryota</taxon>
        <taxon>Fungi</taxon>
        <taxon>Dikarya</taxon>
        <taxon>Ascomycota</taxon>
        <taxon>Pezizomycotina</taxon>
        <taxon>Eurotiomycetes</taxon>
        <taxon>Chaetothyriomycetidae</taxon>
        <taxon>Chaetothyriales</taxon>
        <taxon>Trichomeriaceae</taxon>
        <taxon>Lithohypha</taxon>
    </lineage>
</organism>
<keyword evidence="3" id="KW-1185">Reference proteome</keyword>
<dbReference type="Proteomes" id="UP001345013">
    <property type="component" value="Unassembled WGS sequence"/>
</dbReference>
<keyword evidence="1" id="KW-0732">Signal</keyword>
<evidence type="ECO:0000313" key="3">
    <source>
        <dbReference type="Proteomes" id="UP001345013"/>
    </source>
</evidence>